<gene>
    <name evidence="1" type="ORF">E4099_32570</name>
</gene>
<dbReference type="Pfam" id="PF05593">
    <property type="entry name" value="RHS_repeat"/>
    <property type="match status" value="2"/>
</dbReference>
<reference evidence="1 2" key="1">
    <citation type="submission" date="2019-03" db="EMBL/GenBank/DDBJ databases">
        <authorList>
            <person name="Gonzalez-Pimentel J.L."/>
        </authorList>
    </citation>
    <scope>NUCLEOTIDE SEQUENCE [LARGE SCALE GENOMIC DNA]</scope>
    <source>
        <strain evidence="1 2">JCM 31289</strain>
    </source>
</reference>
<accession>A0A4Z0FKR6</accession>
<protein>
    <submittedName>
        <fullName evidence="1">Type IV secretion protein Rhs</fullName>
    </submittedName>
</protein>
<dbReference type="NCBIfam" id="TIGR01643">
    <property type="entry name" value="YD_repeat_2x"/>
    <property type="match status" value="3"/>
</dbReference>
<feature type="non-terminal residue" evidence="1">
    <location>
        <position position="255"/>
    </location>
</feature>
<feature type="non-terminal residue" evidence="1">
    <location>
        <position position="1"/>
    </location>
</feature>
<evidence type="ECO:0000313" key="1">
    <source>
        <dbReference type="EMBL" id="TGA83131.1"/>
    </source>
</evidence>
<keyword evidence="2" id="KW-1185">Reference proteome</keyword>
<name>A0A4Z0FKR6_9ACTN</name>
<proteinExistence type="predicted"/>
<evidence type="ECO:0000313" key="2">
    <source>
        <dbReference type="Proteomes" id="UP000297948"/>
    </source>
</evidence>
<dbReference type="AlphaFoldDB" id="A0A4Z0FKR6"/>
<dbReference type="Proteomes" id="UP000297948">
    <property type="component" value="Unassembled WGS sequence"/>
</dbReference>
<dbReference type="Gene3D" id="2.180.10.10">
    <property type="entry name" value="RHS repeat-associated core"/>
    <property type="match status" value="1"/>
</dbReference>
<dbReference type="PANTHER" id="PTHR32305">
    <property type="match status" value="1"/>
</dbReference>
<dbReference type="InterPro" id="IPR006530">
    <property type="entry name" value="YD"/>
</dbReference>
<dbReference type="EMBL" id="SRID01000767">
    <property type="protein sequence ID" value="TGA83131.1"/>
    <property type="molecule type" value="Genomic_DNA"/>
</dbReference>
<comment type="caution">
    <text evidence="1">The sequence shown here is derived from an EMBL/GenBank/DDBJ whole genome shotgun (WGS) entry which is preliminary data.</text>
</comment>
<dbReference type="InterPro" id="IPR031325">
    <property type="entry name" value="RHS_repeat"/>
</dbReference>
<organism evidence="1 2">
    <name type="scientific">Streptomyces palmae</name>
    <dbReference type="NCBI Taxonomy" id="1701085"/>
    <lineage>
        <taxon>Bacteria</taxon>
        <taxon>Bacillati</taxon>
        <taxon>Actinomycetota</taxon>
        <taxon>Actinomycetes</taxon>
        <taxon>Kitasatosporales</taxon>
        <taxon>Streptomycetaceae</taxon>
        <taxon>Streptomyces</taxon>
    </lineage>
</organism>
<sequence length="255" mass="28455">AAGSRPTRRTTPTGAITTYAYDAAGNRTTLTTSGHTLASEHDAAGRERVRRIGDTLTLTNTFDPLGRLTTQHLTGPSDTHIQHRAYTYRPDGHLTGITDHLDGPRSFDLDAAGRVTAVHAHAWTETYAYDEAGNQTQATWPTEHPAQDATGDRAYTGTRITRAGTYRYEHDAAGRLTLRQKTRLSKKPDTWHYTWDAEDRLRTVTTPDGTTWRYLYDPYGRRTAKQRLDADGSVVEETTFTWDGPTLIEQSTTCL</sequence>
<dbReference type="PANTHER" id="PTHR32305:SF15">
    <property type="entry name" value="PROTEIN RHSA-RELATED"/>
    <property type="match status" value="1"/>
</dbReference>
<dbReference type="InterPro" id="IPR050708">
    <property type="entry name" value="T6SS_VgrG/RHS"/>
</dbReference>